<dbReference type="EMBL" id="FNKH01000002">
    <property type="protein sequence ID" value="SDQ43335.1"/>
    <property type="molecule type" value="Genomic_DNA"/>
</dbReference>
<feature type="domain" description="Cupin type-2" evidence="1">
    <location>
        <begin position="54"/>
        <end position="124"/>
    </location>
</feature>
<evidence type="ECO:0000313" key="2">
    <source>
        <dbReference type="EMBL" id="SDQ43335.1"/>
    </source>
</evidence>
<dbReference type="STRING" id="37928.SAMN04489742_1096"/>
<evidence type="ECO:0000313" key="3">
    <source>
        <dbReference type="Proteomes" id="UP000181917"/>
    </source>
</evidence>
<dbReference type="InterPro" id="IPR011051">
    <property type="entry name" value="RmlC_Cupin_sf"/>
</dbReference>
<dbReference type="SUPFAM" id="SSF51182">
    <property type="entry name" value="RmlC-like cupins"/>
    <property type="match status" value="1"/>
</dbReference>
<accession>A0A1H1AUF7</accession>
<gene>
    <name evidence="2" type="ORF">SAMN04489742_1096</name>
</gene>
<organism evidence="2 3">
    <name type="scientific">Crystallibacter crystallopoietes</name>
    <dbReference type="NCBI Taxonomy" id="37928"/>
    <lineage>
        <taxon>Bacteria</taxon>
        <taxon>Bacillati</taxon>
        <taxon>Actinomycetota</taxon>
        <taxon>Actinomycetes</taxon>
        <taxon>Micrococcales</taxon>
        <taxon>Micrococcaceae</taxon>
        <taxon>Crystallibacter</taxon>
    </lineage>
</organism>
<dbReference type="CDD" id="cd06982">
    <property type="entry name" value="cupin_BauB-like"/>
    <property type="match status" value="1"/>
</dbReference>
<keyword evidence="3" id="KW-1185">Reference proteome</keyword>
<evidence type="ECO:0000259" key="1">
    <source>
        <dbReference type="Pfam" id="PF07883"/>
    </source>
</evidence>
<dbReference type="Proteomes" id="UP000181917">
    <property type="component" value="Unassembled WGS sequence"/>
</dbReference>
<protein>
    <submittedName>
        <fullName evidence="2">Cupin domain-containing protein</fullName>
    </submittedName>
</protein>
<name>A0A1H1AUF7_9MICC</name>
<proteinExistence type="predicted"/>
<dbReference type="Pfam" id="PF07883">
    <property type="entry name" value="Cupin_2"/>
    <property type="match status" value="1"/>
</dbReference>
<dbReference type="OrthoDB" id="9800684at2"/>
<reference evidence="2 3" key="1">
    <citation type="submission" date="2016-10" db="EMBL/GenBank/DDBJ databases">
        <authorList>
            <person name="de Groot N.N."/>
        </authorList>
    </citation>
    <scope>NUCLEOTIDE SEQUENCE [LARGE SCALE GENOMIC DNA]</scope>
    <source>
        <strain evidence="2 3">DSM 20117</strain>
    </source>
</reference>
<sequence length="127" mass="13968">MPYRHRGISGLSPLALSKLGVAGIVKLHGSLEDRLRSKAIATVQIDNEQFRVTEWRFPPGTETGWHRHELDYVVVPMTTGELQLQTNDGDSVNQLTAGQSYTRAAGSEHNVVNPGPGEFVFVEVEAK</sequence>
<dbReference type="InterPro" id="IPR014710">
    <property type="entry name" value="RmlC-like_jellyroll"/>
</dbReference>
<dbReference type="InterPro" id="IPR013096">
    <property type="entry name" value="Cupin_2"/>
</dbReference>
<dbReference type="AlphaFoldDB" id="A0A1H1AUF7"/>
<dbReference type="Gene3D" id="2.60.120.10">
    <property type="entry name" value="Jelly Rolls"/>
    <property type="match status" value="1"/>
</dbReference>